<evidence type="ECO:0000256" key="1">
    <source>
        <dbReference type="ARBA" id="ARBA00023015"/>
    </source>
</evidence>
<dbReference type="AlphaFoldDB" id="A0A1C2J5Y2"/>
<dbReference type="InterPro" id="IPR018060">
    <property type="entry name" value="HTH_AraC"/>
</dbReference>
<dbReference type="InterPro" id="IPR020449">
    <property type="entry name" value="Tscrpt_reg_AraC-type_HTH"/>
</dbReference>
<dbReference type="Proteomes" id="UP000095008">
    <property type="component" value="Unassembled WGS sequence"/>
</dbReference>
<accession>A0A1C2J5Y2</accession>
<reference evidence="5" key="1">
    <citation type="journal article" date="2016" name="Int. J. Mol. Sci.">
        <title>Comparative genomics of the extreme acidophile Acidithiobacillus thiooxidans reveals intraspecific divergence and niche adaptation.</title>
        <authorList>
            <person name="Zhang X."/>
            <person name="Feng X."/>
            <person name="Tao J."/>
            <person name="Ma L."/>
            <person name="Xiao Y."/>
            <person name="Liang Y."/>
            <person name="Liu X."/>
            <person name="Yin H."/>
        </authorList>
    </citation>
    <scope>NUCLEOTIDE SEQUENCE [LARGE SCALE GENOMIC DNA]</scope>
    <source>
        <strain evidence="5">DXS-W</strain>
    </source>
</reference>
<gene>
    <name evidence="5" type="ORF">A6M23_11800</name>
</gene>
<evidence type="ECO:0000256" key="3">
    <source>
        <dbReference type="ARBA" id="ARBA00023163"/>
    </source>
</evidence>
<evidence type="ECO:0000313" key="6">
    <source>
        <dbReference type="Proteomes" id="UP000095008"/>
    </source>
</evidence>
<keyword evidence="3" id="KW-0804">Transcription</keyword>
<protein>
    <recommendedName>
        <fullName evidence="4">HTH araC/xylS-type domain-containing protein</fullName>
    </recommendedName>
</protein>
<dbReference type="OrthoDB" id="5740883at2"/>
<comment type="caution">
    <text evidence="5">The sequence shown here is derived from an EMBL/GenBank/DDBJ whole genome shotgun (WGS) entry which is preliminary data.</text>
</comment>
<proteinExistence type="predicted"/>
<dbReference type="PRINTS" id="PR00032">
    <property type="entry name" value="HTHARAC"/>
</dbReference>
<dbReference type="Gene3D" id="1.10.10.60">
    <property type="entry name" value="Homeodomain-like"/>
    <property type="match status" value="1"/>
</dbReference>
<dbReference type="InterPro" id="IPR050204">
    <property type="entry name" value="AraC_XylS_family_regulators"/>
</dbReference>
<dbReference type="SUPFAM" id="SSF46689">
    <property type="entry name" value="Homeodomain-like"/>
    <property type="match status" value="1"/>
</dbReference>
<organism evidence="5 6">
    <name type="scientific">Acidithiobacillus thiooxidans</name>
    <name type="common">Thiobacillus thiooxidans</name>
    <dbReference type="NCBI Taxonomy" id="930"/>
    <lineage>
        <taxon>Bacteria</taxon>
        <taxon>Pseudomonadati</taxon>
        <taxon>Pseudomonadota</taxon>
        <taxon>Acidithiobacillia</taxon>
        <taxon>Acidithiobacillales</taxon>
        <taxon>Acidithiobacillaceae</taxon>
        <taxon>Acidithiobacillus</taxon>
    </lineage>
</organism>
<keyword evidence="2" id="KW-0238">DNA-binding</keyword>
<dbReference type="Pfam" id="PF12833">
    <property type="entry name" value="HTH_18"/>
    <property type="match status" value="1"/>
</dbReference>
<dbReference type="EMBL" id="LWRY01000133">
    <property type="protein sequence ID" value="OCX71488.1"/>
    <property type="molecule type" value="Genomic_DNA"/>
</dbReference>
<dbReference type="PANTHER" id="PTHR46796:SF6">
    <property type="entry name" value="ARAC SUBFAMILY"/>
    <property type="match status" value="1"/>
</dbReference>
<feature type="domain" description="HTH araC/xylS-type" evidence="4">
    <location>
        <begin position="210"/>
        <end position="313"/>
    </location>
</feature>
<dbReference type="GO" id="GO:0003700">
    <property type="term" value="F:DNA-binding transcription factor activity"/>
    <property type="evidence" value="ECO:0007669"/>
    <property type="project" value="InterPro"/>
</dbReference>
<keyword evidence="1" id="KW-0805">Transcription regulation</keyword>
<evidence type="ECO:0000313" key="5">
    <source>
        <dbReference type="EMBL" id="OCX71488.1"/>
    </source>
</evidence>
<evidence type="ECO:0000259" key="4">
    <source>
        <dbReference type="PROSITE" id="PS01124"/>
    </source>
</evidence>
<dbReference type="RefSeq" id="WP_065974263.1">
    <property type="nucleotide sequence ID" value="NZ_LWRY01000133.1"/>
</dbReference>
<dbReference type="InterPro" id="IPR009057">
    <property type="entry name" value="Homeodomain-like_sf"/>
</dbReference>
<evidence type="ECO:0000256" key="2">
    <source>
        <dbReference type="ARBA" id="ARBA00023125"/>
    </source>
</evidence>
<dbReference type="PROSITE" id="PS01124">
    <property type="entry name" value="HTH_ARAC_FAMILY_2"/>
    <property type="match status" value="1"/>
</dbReference>
<dbReference type="GO" id="GO:0043565">
    <property type="term" value="F:sequence-specific DNA binding"/>
    <property type="evidence" value="ECO:0007669"/>
    <property type="project" value="InterPro"/>
</dbReference>
<keyword evidence="6" id="KW-1185">Reference proteome</keyword>
<dbReference type="PANTHER" id="PTHR46796">
    <property type="entry name" value="HTH-TYPE TRANSCRIPTIONAL ACTIVATOR RHAS-RELATED"/>
    <property type="match status" value="1"/>
</dbReference>
<sequence length="313" mass="35789">MNQMHSHGFSRREWEVLLTDKFLPGAVETMTEGSVGYMASESAHDRLWRTQISVHPQSITHTKSHLDRLPKEQRTSVIAHVVVNGLGFIEQDGSQLPFNDGDISFRNLESPSRIVFEQPSVFFALKLSRSVFLNGISFGKSRTFTAHPRITPRTSLCAEAVRHLLFGKASAVEDFCISNALSWLFAAAYHYNGEEIAKEEPRLENGYRWQQILEYIGQHLFEADMMSPSACAKRLGISESYMHRLFAQRGLRFSRYILDQRLDAAYVLLQNKTLRTSNTIASIAYQCGFKDPGHFSRVFKQRFNVSPRDYRSL</sequence>
<dbReference type="SMART" id="SM00342">
    <property type="entry name" value="HTH_ARAC"/>
    <property type="match status" value="1"/>
</dbReference>
<name>A0A1C2J5Y2_ACITH</name>